<comment type="caution">
    <text evidence="11">The sequence shown here is derived from an EMBL/GenBank/DDBJ whole genome shotgun (WGS) entry which is preliminary data.</text>
</comment>
<comment type="similarity">
    <text evidence="8">Belongs to the MGMT family.</text>
</comment>
<dbReference type="PANTHER" id="PTHR10815:SF13">
    <property type="entry name" value="METHYLATED-DNA--PROTEIN-CYSTEINE METHYLTRANSFERASE"/>
    <property type="match status" value="1"/>
</dbReference>
<reference evidence="11" key="1">
    <citation type="submission" date="2022-01" db="EMBL/GenBank/DDBJ databases">
        <authorList>
            <person name="Jo J.-H."/>
            <person name="Im W.-T."/>
        </authorList>
    </citation>
    <scope>NUCLEOTIDE SEQUENCE</scope>
    <source>
        <strain evidence="11">NA20</strain>
    </source>
</reference>
<dbReference type="InterPro" id="IPR036631">
    <property type="entry name" value="MGMT_N_sf"/>
</dbReference>
<dbReference type="InterPro" id="IPR023546">
    <property type="entry name" value="MGMT"/>
</dbReference>
<dbReference type="NCBIfam" id="TIGR00589">
    <property type="entry name" value="ogt"/>
    <property type="match status" value="1"/>
</dbReference>
<evidence type="ECO:0000256" key="2">
    <source>
        <dbReference type="ARBA" id="ARBA00022490"/>
    </source>
</evidence>
<dbReference type="InterPro" id="IPR014048">
    <property type="entry name" value="MethylDNA_cys_MeTrfase_DNA-bd"/>
</dbReference>
<dbReference type="RefSeq" id="WP_237876246.1">
    <property type="nucleotide sequence ID" value="NZ_JAKLTR010000021.1"/>
</dbReference>
<evidence type="ECO:0000259" key="9">
    <source>
        <dbReference type="Pfam" id="PF01035"/>
    </source>
</evidence>
<evidence type="ECO:0000256" key="3">
    <source>
        <dbReference type="ARBA" id="ARBA00022603"/>
    </source>
</evidence>
<evidence type="ECO:0000256" key="5">
    <source>
        <dbReference type="ARBA" id="ARBA00022763"/>
    </source>
</evidence>
<dbReference type="HAMAP" id="MF_00772">
    <property type="entry name" value="OGT"/>
    <property type="match status" value="1"/>
</dbReference>
<evidence type="ECO:0000313" key="11">
    <source>
        <dbReference type="EMBL" id="MCG2617482.1"/>
    </source>
</evidence>
<dbReference type="EMBL" id="JAKLTR010000021">
    <property type="protein sequence ID" value="MCG2617482.1"/>
    <property type="molecule type" value="Genomic_DNA"/>
</dbReference>
<dbReference type="Pfam" id="PF02870">
    <property type="entry name" value="Methyltransf_1N"/>
    <property type="match status" value="1"/>
</dbReference>
<dbReference type="Pfam" id="PF01035">
    <property type="entry name" value="DNA_binding_1"/>
    <property type="match status" value="1"/>
</dbReference>
<protein>
    <recommendedName>
        <fullName evidence="8">Methylated-DNA--protein-cysteine methyltransferase</fullName>
        <ecNumber evidence="8">2.1.1.63</ecNumber>
    </recommendedName>
    <alternativeName>
        <fullName evidence="8">6-O-methylguanine-DNA methyltransferase</fullName>
        <shortName evidence="8">MGMT</shortName>
    </alternativeName>
    <alternativeName>
        <fullName evidence="8">O-6-methylguanine-DNA-alkyltransferase</fullName>
    </alternativeName>
</protein>
<feature type="domain" description="Methylated-DNA-[protein]-cysteine S-methyltransferase DNA binding" evidence="9">
    <location>
        <begin position="76"/>
        <end position="155"/>
    </location>
</feature>
<comment type="catalytic activity">
    <reaction evidence="1 8">
        <text>a 4-O-methyl-thymidine in DNA + L-cysteinyl-[protein] = a thymidine in DNA + S-methyl-L-cysteinyl-[protein]</text>
        <dbReference type="Rhea" id="RHEA:53428"/>
        <dbReference type="Rhea" id="RHEA-COMP:10131"/>
        <dbReference type="Rhea" id="RHEA-COMP:10132"/>
        <dbReference type="Rhea" id="RHEA-COMP:13555"/>
        <dbReference type="Rhea" id="RHEA-COMP:13556"/>
        <dbReference type="ChEBI" id="CHEBI:29950"/>
        <dbReference type="ChEBI" id="CHEBI:82612"/>
        <dbReference type="ChEBI" id="CHEBI:137386"/>
        <dbReference type="ChEBI" id="CHEBI:137387"/>
        <dbReference type="EC" id="2.1.1.63"/>
    </reaction>
</comment>
<keyword evidence="5 8" id="KW-0227">DNA damage</keyword>
<dbReference type="Gene3D" id="1.10.10.10">
    <property type="entry name" value="Winged helix-like DNA-binding domain superfamily/Winged helix DNA-binding domain"/>
    <property type="match status" value="1"/>
</dbReference>
<keyword evidence="12" id="KW-1185">Reference proteome</keyword>
<evidence type="ECO:0000256" key="1">
    <source>
        <dbReference type="ARBA" id="ARBA00001286"/>
    </source>
</evidence>
<name>A0ABS9KYL3_9BACT</name>
<dbReference type="CDD" id="cd06445">
    <property type="entry name" value="ATase"/>
    <property type="match status" value="1"/>
</dbReference>
<sequence>MDNLSSTYYQSPLGFLKISGTPDFISEVSFRDQAPAQEEINHDPAPLLVECLEQLMQYFDGQRLIFELPLNQHGTNFQQQTWNLLTGIPFGKTISYLQLAISTGDPKATRAVANANGRNNIAIIVPCHRVIGSNRELTGYAGGLWRKRWLLEHETKVMYGVQTLF</sequence>
<proteinExistence type="inferred from homology"/>
<dbReference type="InterPro" id="IPR001497">
    <property type="entry name" value="MethylDNA_cys_MeTrfase_AS"/>
</dbReference>
<comment type="miscellaneous">
    <text evidence="8">This enzyme catalyzes only one turnover and therefore is not strictly catalytic. According to one definition, an enzyme is a biocatalyst that acts repeatedly and over many reaction cycles.</text>
</comment>
<dbReference type="Proteomes" id="UP001165367">
    <property type="component" value="Unassembled WGS sequence"/>
</dbReference>
<comment type="function">
    <text evidence="8">Involved in the cellular defense against the biological effects of O6-methylguanine (O6-MeG) and O4-methylthymine (O4-MeT) in DNA. Repairs the methylated nucleobase in DNA by stoichiometrically transferring the methyl group to a cysteine residue in the enzyme. This is a suicide reaction: the enzyme is irreversibly inactivated.</text>
</comment>
<dbReference type="PANTHER" id="PTHR10815">
    <property type="entry name" value="METHYLATED-DNA--PROTEIN-CYSTEINE METHYLTRANSFERASE"/>
    <property type="match status" value="1"/>
</dbReference>
<gene>
    <name evidence="11" type="ORF">LZZ85_24500</name>
</gene>
<dbReference type="InterPro" id="IPR008332">
    <property type="entry name" value="MethylG_MeTrfase_N"/>
</dbReference>
<keyword evidence="2 8" id="KW-0963">Cytoplasm</keyword>
<evidence type="ECO:0000256" key="7">
    <source>
        <dbReference type="ARBA" id="ARBA00049348"/>
    </source>
</evidence>
<dbReference type="PROSITE" id="PS00374">
    <property type="entry name" value="MGMT"/>
    <property type="match status" value="1"/>
</dbReference>
<comment type="subcellular location">
    <subcellularLocation>
        <location evidence="8">Cytoplasm</location>
    </subcellularLocation>
</comment>
<evidence type="ECO:0000256" key="8">
    <source>
        <dbReference type="HAMAP-Rule" id="MF_00772"/>
    </source>
</evidence>
<feature type="domain" description="Methylguanine DNA methyltransferase ribonuclease-like" evidence="10">
    <location>
        <begin position="7"/>
        <end position="71"/>
    </location>
</feature>
<keyword evidence="3 8" id="KW-0489">Methyltransferase</keyword>
<evidence type="ECO:0000313" key="12">
    <source>
        <dbReference type="Proteomes" id="UP001165367"/>
    </source>
</evidence>
<organism evidence="11 12">
    <name type="scientific">Terrimonas ginsenosidimutans</name>
    <dbReference type="NCBI Taxonomy" id="2908004"/>
    <lineage>
        <taxon>Bacteria</taxon>
        <taxon>Pseudomonadati</taxon>
        <taxon>Bacteroidota</taxon>
        <taxon>Chitinophagia</taxon>
        <taxon>Chitinophagales</taxon>
        <taxon>Chitinophagaceae</taxon>
        <taxon>Terrimonas</taxon>
    </lineage>
</organism>
<dbReference type="SUPFAM" id="SSF46767">
    <property type="entry name" value="Methylated DNA-protein cysteine methyltransferase, C-terminal domain"/>
    <property type="match status" value="1"/>
</dbReference>
<accession>A0ABS9KYL3</accession>
<keyword evidence="6 8" id="KW-0234">DNA repair</keyword>
<dbReference type="EC" id="2.1.1.63" evidence="8"/>
<evidence type="ECO:0000256" key="6">
    <source>
        <dbReference type="ARBA" id="ARBA00023204"/>
    </source>
</evidence>
<dbReference type="Gene3D" id="3.30.160.70">
    <property type="entry name" value="Methylated DNA-protein cysteine methyltransferase domain"/>
    <property type="match status" value="1"/>
</dbReference>
<keyword evidence="4 8" id="KW-0808">Transferase</keyword>
<feature type="active site" description="Nucleophile; methyl group acceptor" evidence="8">
    <location>
        <position position="127"/>
    </location>
</feature>
<comment type="catalytic activity">
    <reaction evidence="7 8">
        <text>a 6-O-methyl-2'-deoxyguanosine in DNA + L-cysteinyl-[protein] = S-methyl-L-cysteinyl-[protein] + a 2'-deoxyguanosine in DNA</text>
        <dbReference type="Rhea" id="RHEA:24000"/>
        <dbReference type="Rhea" id="RHEA-COMP:10131"/>
        <dbReference type="Rhea" id="RHEA-COMP:10132"/>
        <dbReference type="Rhea" id="RHEA-COMP:11367"/>
        <dbReference type="Rhea" id="RHEA-COMP:11368"/>
        <dbReference type="ChEBI" id="CHEBI:29950"/>
        <dbReference type="ChEBI" id="CHEBI:82612"/>
        <dbReference type="ChEBI" id="CHEBI:85445"/>
        <dbReference type="ChEBI" id="CHEBI:85448"/>
        <dbReference type="EC" id="2.1.1.63"/>
    </reaction>
</comment>
<dbReference type="InterPro" id="IPR036217">
    <property type="entry name" value="MethylDNA_cys_MeTrfase_DNAb"/>
</dbReference>
<evidence type="ECO:0000259" key="10">
    <source>
        <dbReference type="Pfam" id="PF02870"/>
    </source>
</evidence>
<evidence type="ECO:0000256" key="4">
    <source>
        <dbReference type="ARBA" id="ARBA00022679"/>
    </source>
</evidence>
<dbReference type="InterPro" id="IPR036388">
    <property type="entry name" value="WH-like_DNA-bd_sf"/>
</dbReference>
<dbReference type="SUPFAM" id="SSF53155">
    <property type="entry name" value="Methylated DNA-protein cysteine methyltransferase domain"/>
    <property type="match status" value="1"/>
</dbReference>